<comment type="caution">
    <text evidence="3">The sequence shown here is derived from an EMBL/GenBank/DDBJ whole genome shotgun (WGS) entry which is preliminary data.</text>
</comment>
<keyword evidence="2" id="KW-1133">Transmembrane helix</keyword>
<dbReference type="STRING" id="1754191.A0A1Y1VA38"/>
<feature type="compositionally biased region" description="Low complexity" evidence="1">
    <location>
        <begin position="921"/>
        <end position="935"/>
    </location>
</feature>
<evidence type="ECO:0000313" key="4">
    <source>
        <dbReference type="Proteomes" id="UP000193719"/>
    </source>
</evidence>
<protein>
    <submittedName>
        <fullName evidence="3">Uncharacterized protein</fullName>
    </submittedName>
</protein>
<gene>
    <name evidence="3" type="ORF">BCR36DRAFT_583105</name>
</gene>
<dbReference type="OrthoDB" id="2153150at2759"/>
<keyword evidence="2" id="KW-0812">Transmembrane</keyword>
<name>A0A1Y1VA38_9FUNG</name>
<dbReference type="EMBL" id="MCFH01000019">
    <property type="protein sequence ID" value="ORX51036.1"/>
    <property type="molecule type" value="Genomic_DNA"/>
</dbReference>
<keyword evidence="4" id="KW-1185">Reference proteome</keyword>
<reference evidence="3 4" key="2">
    <citation type="submission" date="2016-08" db="EMBL/GenBank/DDBJ databases">
        <title>Pervasive Adenine N6-methylation of Active Genes in Fungi.</title>
        <authorList>
            <consortium name="DOE Joint Genome Institute"/>
            <person name="Mondo S.J."/>
            <person name="Dannebaum R.O."/>
            <person name="Kuo R.C."/>
            <person name="Labutti K."/>
            <person name="Haridas S."/>
            <person name="Kuo A."/>
            <person name="Salamov A."/>
            <person name="Ahrendt S.R."/>
            <person name="Lipzen A."/>
            <person name="Sullivan W."/>
            <person name="Andreopoulos W.B."/>
            <person name="Clum A."/>
            <person name="Lindquist E."/>
            <person name="Daum C."/>
            <person name="Ramamoorthy G.K."/>
            <person name="Gryganskyi A."/>
            <person name="Culley D."/>
            <person name="Magnuson J.K."/>
            <person name="James T.Y."/>
            <person name="O'Malley M.A."/>
            <person name="Stajich J.E."/>
            <person name="Spatafora J.W."/>
            <person name="Visel A."/>
            <person name="Grigoriev I.V."/>
        </authorList>
    </citation>
    <scope>NUCLEOTIDE SEQUENCE [LARGE SCALE GENOMIC DNA]</scope>
    <source>
        <strain evidence="4">finn</strain>
    </source>
</reference>
<feature type="compositionally biased region" description="Polar residues" evidence="1">
    <location>
        <begin position="904"/>
        <end position="917"/>
    </location>
</feature>
<dbReference type="Proteomes" id="UP000193719">
    <property type="component" value="Unassembled WGS sequence"/>
</dbReference>
<sequence>MNVGYYSIDNTDTNCQLPTNDYPTTYNVIERFKSVLSNPKNVGKGTNVNWENNSNVVVDSNGNTYYLLKSNVNNASFLKIIIVDANGKLLAQQDINNEFKNIDNTQKNKVYLIGNSRVTMAILVNDGGKLYRYYYNIKSTKNNSVLEIDSFDEKSITRDSKENYYSINTNTIPLEPRLSIHGSTINALIKPLNDKNLNENYPYLMTIEINNNKITEKCTIVKNSEVFQYLPSLQTRNEKKEEDAYFDFGTDYDVFLGNVKDIVYDPPSMVYLGNSIKMQRFDWSSTDFYYANTNGIGLYHRKDPESSSILWKITGEELPKDYSSMTTDFVAYSKKEKHLFSCINEDDQGENGYVAIIDTNTKKVYENKTVACSKDSIVLVKDRSFISSTKDGINFYQYDKNFNIQKIKSIGVVAAGSSFISAPVIFNDRLYANGNVYCNDTLSKDIISKDIFGETNKIVQNAESAKMNDKDKFNYMPILIGIGVFVLLAILASLLFMVKKKKNRDQSIQSIHSSREEFKLSDEDFDIDLNVGIRNSNSRFSNVTLESKQSFSSKFTTQSNLSQKSLIIKTEHSNKTNEVRNADTTTNNNYTQLKDTSATMVDENSKNITSPAYTNESTLFGSEKLAAHKYVDGSLEEIVPPSEVLYKNSKAPLLSSKNQNVSNDAKAGLVQTKNIPKPYPQQIIVVNQMLTDSPSNEDEVNHELIDNEMDVKLEKNRKSIPYIAPFITKIKNRNSKNYDMIPDNKTHHINNTSSSSIFSNDTIKQLDKQARNDNTFPSDHKKENELLADKAIKEAPVINRISIRSNSTSSTVKNGVENDELPPLAEASFSSAKKDTSFEIPEFPENNIRNIYKKPLLGKQSKASLMSIDPLKIDSDTFKERPQFNELLFDEDAIPPPTPEFASKNLTNDNSSDFSFRTSKTKNTLNSSSTSTSNYSERLDDIKQKYRQFQNNLQNKYNNESDQTSYFSAASSVTSNPIDDMKMEEFDLENDPFFVPPLPKPNNVFRTPNCNGSKSSVKTGGTSYYSATSDMLDEKESTRKFNNVPTDFNFSNVERDNTSEVAHTSFSYNDPNNDNISINSFHSCVNPVTSPIKVENIISRSGSQFSSAGSSNFYSINSAQLTSQSLPSSANVVSPTMDNLSLGNPHSIMHSDSIKSTTTFQSAADDSFISRAASVGSQFTNPFLRNSYASEISRNDNEGISPLSQNIFNDTNSFISAAESFHTVKTSGKRNDYDSPVQNIFNDTSSMASAAESFHTVKTSGKRNDYDSPVQNIFNDTSSMASAAESFHTVKTSGKRNDYDSPIQNIFNDTSSMASAAESFYTIKTNNTQATDATTNTFKTAKPGYNPFKN</sequence>
<evidence type="ECO:0000256" key="1">
    <source>
        <dbReference type="SAM" id="MobiDB-lite"/>
    </source>
</evidence>
<evidence type="ECO:0000313" key="3">
    <source>
        <dbReference type="EMBL" id="ORX51036.1"/>
    </source>
</evidence>
<feature type="region of interest" description="Disordered" evidence="1">
    <location>
        <begin position="891"/>
        <end position="935"/>
    </location>
</feature>
<proteinExistence type="predicted"/>
<organism evidence="3 4">
    <name type="scientific">Piromyces finnis</name>
    <dbReference type="NCBI Taxonomy" id="1754191"/>
    <lineage>
        <taxon>Eukaryota</taxon>
        <taxon>Fungi</taxon>
        <taxon>Fungi incertae sedis</taxon>
        <taxon>Chytridiomycota</taxon>
        <taxon>Chytridiomycota incertae sedis</taxon>
        <taxon>Neocallimastigomycetes</taxon>
        <taxon>Neocallimastigales</taxon>
        <taxon>Neocallimastigaceae</taxon>
        <taxon>Piromyces</taxon>
    </lineage>
</organism>
<reference evidence="3 4" key="1">
    <citation type="submission" date="2016-08" db="EMBL/GenBank/DDBJ databases">
        <title>Genomes of anaerobic fungi encode conserved fungal cellulosomes for biomass hydrolysis.</title>
        <authorList>
            <consortium name="DOE Joint Genome Institute"/>
            <person name="Haitjema C.H."/>
            <person name="Gilmore S.P."/>
            <person name="Henske J.K."/>
            <person name="Solomon K.V."/>
            <person name="De Groot R."/>
            <person name="Kuo A."/>
            <person name="Mondo S.J."/>
            <person name="Salamov A.A."/>
            <person name="Labutti K."/>
            <person name="Zhao Z."/>
            <person name="Chiniquy J."/>
            <person name="Barry K."/>
            <person name="Brewer H.M."/>
            <person name="Purvine S.O."/>
            <person name="Wright A.T."/>
            <person name="Boxma B."/>
            <person name="Van Alen T."/>
            <person name="Hackstein J.H."/>
            <person name="Baker S.E."/>
            <person name="Grigoriev I.V."/>
            <person name="O'Malley M.A."/>
        </authorList>
    </citation>
    <scope>NUCLEOTIDE SEQUENCE [LARGE SCALE GENOMIC DNA]</scope>
    <source>
        <strain evidence="4">finn</strain>
    </source>
</reference>
<accession>A0A1Y1VA38</accession>
<feature type="transmembrane region" description="Helical" evidence="2">
    <location>
        <begin position="475"/>
        <end position="498"/>
    </location>
</feature>
<keyword evidence="2" id="KW-0472">Membrane</keyword>
<evidence type="ECO:0000256" key="2">
    <source>
        <dbReference type="SAM" id="Phobius"/>
    </source>
</evidence>